<gene>
    <name evidence="10" type="ORF">SEV965_LOCUS4068</name>
</gene>
<dbReference type="InterPro" id="IPR014720">
    <property type="entry name" value="dsRBD_dom"/>
</dbReference>
<keyword evidence="3" id="KW-0255">Endonuclease</keyword>
<dbReference type="CDD" id="cd00593">
    <property type="entry name" value="RIBOc"/>
    <property type="match status" value="2"/>
</dbReference>
<dbReference type="GO" id="GO:0031054">
    <property type="term" value="P:pre-miRNA processing"/>
    <property type="evidence" value="ECO:0007669"/>
    <property type="project" value="InterPro"/>
</dbReference>
<dbReference type="SMART" id="SM00358">
    <property type="entry name" value="DSRM"/>
    <property type="match status" value="1"/>
</dbReference>
<evidence type="ECO:0008006" key="12">
    <source>
        <dbReference type="Google" id="ProtNLM"/>
    </source>
</evidence>
<dbReference type="InterPro" id="IPR036389">
    <property type="entry name" value="RNase_III_sf"/>
</dbReference>
<keyword evidence="2" id="KW-0540">Nuclease</keyword>
<dbReference type="InterPro" id="IPR000999">
    <property type="entry name" value="RNase_III_dom"/>
</dbReference>
<name>A0A813XFX3_9BILA</name>
<comment type="caution">
    <text evidence="10">The sequence shown here is derived from an EMBL/GenBank/DDBJ whole genome shotgun (WGS) entry which is preliminary data.</text>
</comment>
<evidence type="ECO:0000313" key="10">
    <source>
        <dbReference type="EMBL" id="CAF0870045.1"/>
    </source>
</evidence>
<feature type="compositionally biased region" description="Acidic residues" evidence="7">
    <location>
        <begin position="170"/>
        <end position="184"/>
    </location>
</feature>
<dbReference type="Pfam" id="PF26050">
    <property type="entry name" value="Helical_CED_Drosha"/>
    <property type="match status" value="1"/>
</dbReference>
<keyword evidence="5 6" id="KW-0694">RNA-binding</keyword>
<feature type="domain" description="RNase III" evidence="9">
    <location>
        <begin position="944"/>
        <end position="1075"/>
    </location>
</feature>
<evidence type="ECO:0000256" key="7">
    <source>
        <dbReference type="SAM" id="MobiDB-lite"/>
    </source>
</evidence>
<dbReference type="Pfam" id="PF00035">
    <property type="entry name" value="dsrm"/>
    <property type="match status" value="1"/>
</dbReference>
<dbReference type="InterPro" id="IPR058938">
    <property type="entry name" value="Helical_CED_Drosha"/>
</dbReference>
<dbReference type="SMART" id="SM00535">
    <property type="entry name" value="RIBOc"/>
    <property type="match status" value="2"/>
</dbReference>
<dbReference type="GO" id="GO:0004525">
    <property type="term" value="F:ribonuclease III activity"/>
    <property type="evidence" value="ECO:0007669"/>
    <property type="project" value="InterPro"/>
</dbReference>
<dbReference type="PROSITE" id="PS00517">
    <property type="entry name" value="RNASE_3_1"/>
    <property type="match status" value="1"/>
</dbReference>
<proteinExistence type="inferred from homology"/>
<feature type="compositionally biased region" description="Basic and acidic residues" evidence="7">
    <location>
        <begin position="142"/>
        <end position="154"/>
    </location>
</feature>
<evidence type="ECO:0000256" key="2">
    <source>
        <dbReference type="ARBA" id="ARBA00022722"/>
    </source>
</evidence>
<dbReference type="GO" id="GO:0006364">
    <property type="term" value="P:rRNA processing"/>
    <property type="evidence" value="ECO:0007669"/>
    <property type="project" value="InterPro"/>
</dbReference>
<accession>A0A813XFX3</accession>
<reference evidence="10" key="1">
    <citation type="submission" date="2021-02" db="EMBL/GenBank/DDBJ databases">
        <authorList>
            <person name="Nowell W R."/>
        </authorList>
    </citation>
    <scope>NUCLEOTIDE SEQUENCE</scope>
</reference>
<dbReference type="GO" id="GO:0003723">
    <property type="term" value="F:RNA binding"/>
    <property type="evidence" value="ECO:0007669"/>
    <property type="project" value="UniProtKB-UniRule"/>
</dbReference>
<dbReference type="PROSITE" id="PS50137">
    <property type="entry name" value="DS_RBD"/>
    <property type="match status" value="1"/>
</dbReference>
<dbReference type="AlphaFoldDB" id="A0A813XFX3"/>
<dbReference type="InterPro" id="IPR011907">
    <property type="entry name" value="RNase_III"/>
</dbReference>
<dbReference type="SUPFAM" id="SSF54768">
    <property type="entry name" value="dsRNA-binding domain-like"/>
    <property type="match status" value="1"/>
</dbReference>
<feature type="region of interest" description="Disordered" evidence="7">
    <location>
        <begin position="1"/>
        <end position="31"/>
    </location>
</feature>
<keyword evidence="4" id="KW-0378">Hydrolase</keyword>
<dbReference type="PANTHER" id="PTHR11207">
    <property type="entry name" value="RIBONUCLEASE III"/>
    <property type="match status" value="1"/>
</dbReference>
<dbReference type="GO" id="GO:0070877">
    <property type="term" value="C:microprocessor complex"/>
    <property type="evidence" value="ECO:0007669"/>
    <property type="project" value="TreeGrafter"/>
</dbReference>
<feature type="compositionally biased region" description="Acidic residues" evidence="7">
    <location>
        <begin position="281"/>
        <end position="300"/>
    </location>
</feature>
<dbReference type="CDD" id="cd19877">
    <property type="entry name" value="DSRM_RNAse_III_meta_like"/>
    <property type="match status" value="1"/>
</dbReference>
<organism evidence="10 11">
    <name type="scientific">Rotaria sordida</name>
    <dbReference type="NCBI Taxonomy" id="392033"/>
    <lineage>
        <taxon>Eukaryota</taxon>
        <taxon>Metazoa</taxon>
        <taxon>Spiralia</taxon>
        <taxon>Gnathifera</taxon>
        <taxon>Rotifera</taxon>
        <taxon>Eurotatoria</taxon>
        <taxon>Bdelloidea</taxon>
        <taxon>Philodinida</taxon>
        <taxon>Philodinidae</taxon>
        <taxon>Rotaria</taxon>
    </lineage>
</organism>
<evidence type="ECO:0000259" key="9">
    <source>
        <dbReference type="PROSITE" id="PS50142"/>
    </source>
</evidence>
<dbReference type="PROSITE" id="PS50142">
    <property type="entry name" value="RNASE_3_2"/>
    <property type="match status" value="2"/>
</dbReference>
<dbReference type="Pfam" id="PF00636">
    <property type="entry name" value="Ribonuclease_3"/>
    <property type="match status" value="2"/>
</dbReference>
<evidence type="ECO:0000256" key="3">
    <source>
        <dbReference type="ARBA" id="ARBA00022759"/>
    </source>
</evidence>
<feature type="domain" description="RNase III" evidence="9">
    <location>
        <begin position="793"/>
        <end position="892"/>
    </location>
</feature>
<dbReference type="SUPFAM" id="SSF69065">
    <property type="entry name" value="RNase III domain-like"/>
    <property type="match status" value="2"/>
</dbReference>
<feature type="compositionally biased region" description="Polar residues" evidence="7">
    <location>
        <begin position="116"/>
        <end position="141"/>
    </location>
</feature>
<evidence type="ECO:0000256" key="1">
    <source>
        <dbReference type="ARBA" id="ARBA00010183"/>
    </source>
</evidence>
<feature type="compositionally biased region" description="Polar residues" evidence="7">
    <location>
        <begin position="1"/>
        <end position="17"/>
    </location>
</feature>
<feature type="region of interest" description="Disordered" evidence="7">
    <location>
        <begin position="264"/>
        <end position="304"/>
    </location>
</feature>
<evidence type="ECO:0000256" key="5">
    <source>
        <dbReference type="ARBA" id="ARBA00022884"/>
    </source>
</evidence>
<feature type="domain" description="DRBM" evidence="8">
    <location>
        <begin position="1102"/>
        <end position="1177"/>
    </location>
</feature>
<dbReference type="Gene3D" id="3.30.160.20">
    <property type="match status" value="1"/>
</dbReference>
<dbReference type="Proteomes" id="UP000663889">
    <property type="component" value="Unassembled WGS sequence"/>
</dbReference>
<feature type="compositionally biased region" description="Polar residues" evidence="7">
    <location>
        <begin position="81"/>
        <end position="91"/>
    </location>
</feature>
<sequence length="1246" mass="144535">MSNNNQPNKQDSSNISPMFTIPPSSMTSIPPPSSPVPFATFYQSYIQAAAMYASHQQHQQQFFQHIFSVPPPPLPNSNVSTGNRPSLPTDNSQRRTTDVRQISTSKNDYQDRRRNFVSSSSLRDNNNKQIGNKRSYNFDQSSRNDDRNIPRREQPVSPVSKRHRINNSIIEDEYHDSSSDEDINDVSTTKIKPQYVRTCVSELYYRRDEQNSRLIHATQKLKDLCAKFRSDLLFQREIFRKENKIFDEPDHSYMFHKAKQIGSNIKSNKSQIKSKDTSSESGEEEEDDDDDEEEGEEEGEATAASLASDNLLTLEIERKQQVSNRLHPELWFNEYKQGNDGPVCRCSNDDRKFGIRHQMFYGEKGNDGPVCRCSNDDRKFGIRHQMFYGEKPIIPCEKWNNNAGRLFHYRITLTPETNFILKEPTVITYDDHDYIFEGFSVLSHVSLANVNDCIVVYHNIDYAIGLEEESPLEHYTIEELDLLQQYLLIDVCELYDIQWRPLNNNNDISTCTCYHFFPRFARILPDNGKELLHPAEQIQYFLKHLKPLMPNDLYSRCKSMSVDAWDKYVSKVQGSIVWFPKHRPGAIRLDQLDRENSSYPVIVHFGIRPAVLSIQYNQEYRQAYKSYLKVFFLLKNRTPTEEDKANLRDKEQRLKQIVAKHAEQLKREIVVEISSEYAYRTGFKSDIIQRSLLLSSLHDHLRFHQSLTELENQLVGYQFHNRWLMQLALTHPSGNYVLHNNLGPNPDHVKNTLANCRIRNTVYGDRKQLFRPITKRGVSTLFKIMAKKAKTCEHISEITNYERLEFLGDALLEFLVSIHLFFLFPQFDEGRLSTFRVGLIQNHFFTSLARNLCLQHFIIYNHGPDLCSHSALNHALANSFEALMGAIYLDGGLAIVDKILSKILFYQDKQLSYIWDNLQEYPLKVQYPISDRHLIEQVPLLKQLTKFEQDIGLEFQHIRMLAQAFCTRPIPQNDLTIEDNERLEFLGDTVLNFVVSDYLYRHFPEHHEGHLSLLRSCTVSNPTQAVIYDELGMQEYVDYVREQLRITTPKLIEKSLKAKADVFEAFIAALFIDQGLESIYAFCRATIFPRLQDFISTQHWNDPKSNLQHCCLALRDPNDRNPPLPEYRVLKSIGSSNNVQYKVGVFFRKQRLSVGVGRSIHDAEMAAAKNALEQHAQMFPLLNYQKSVLASSNHYYNSRRRLTTTTISTTTGNKNENNRQQPFSLRNVKTRGNVSSMIITSAKVTS</sequence>
<feature type="region of interest" description="Disordered" evidence="7">
    <location>
        <begin position="67"/>
        <end position="184"/>
    </location>
</feature>
<evidence type="ECO:0000256" key="4">
    <source>
        <dbReference type="ARBA" id="ARBA00022801"/>
    </source>
</evidence>
<evidence type="ECO:0000256" key="6">
    <source>
        <dbReference type="PROSITE-ProRule" id="PRU00266"/>
    </source>
</evidence>
<dbReference type="PANTHER" id="PTHR11207:SF0">
    <property type="entry name" value="RIBONUCLEASE 3"/>
    <property type="match status" value="1"/>
</dbReference>
<dbReference type="GO" id="GO:0031053">
    <property type="term" value="P:primary miRNA processing"/>
    <property type="evidence" value="ECO:0007669"/>
    <property type="project" value="TreeGrafter"/>
</dbReference>
<dbReference type="EMBL" id="CAJNOU010000111">
    <property type="protein sequence ID" value="CAF0870045.1"/>
    <property type="molecule type" value="Genomic_DNA"/>
</dbReference>
<evidence type="ECO:0000259" key="8">
    <source>
        <dbReference type="PROSITE" id="PS50137"/>
    </source>
</evidence>
<protein>
    <recommendedName>
        <fullName evidence="12">Drosha</fullName>
    </recommendedName>
</protein>
<dbReference type="InterPro" id="IPR044442">
    <property type="entry name" value="RNAse_III_DSRM__animal"/>
</dbReference>
<evidence type="ECO:0000313" key="11">
    <source>
        <dbReference type="Proteomes" id="UP000663889"/>
    </source>
</evidence>
<comment type="similarity">
    <text evidence="1">Belongs to the ribonuclease III family.</text>
</comment>
<dbReference type="Gene3D" id="1.10.1520.10">
    <property type="entry name" value="Ribonuclease III domain"/>
    <property type="match status" value="2"/>
</dbReference>
<dbReference type="HAMAP" id="MF_00104">
    <property type="entry name" value="RNase_III"/>
    <property type="match status" value="1"/>
</dbReference>